<evidence type="ECO:0000256" key="1">
    <source>
        <dbReference type="ARBA" id="ARBA00022741"/>
    </source>
</evidence>
<feature type="domain" description="ABC transporter" evidence="3">
    <location>
        <begin position="17"/>
        <end position="244"/>
    </location>
</feature>
<organism evidence="4 5">
    <name type="scientific">Tsukamurella pseudospumae</name>
    <dbReference type="NCBI Taxonomy" id="239498"/>
    <lineage>
        <taxon>Bacteria</taxon>
        <taxon>Bacillati</taxon>
        <taxon>Actinomycetota</taxon>
        <taxon>Actinomycetes</taxon>
        <taxon>Mycobacteriales</taxon>
        <taxon>Tsukamurellaceae</taxon>
        <taxon>Tsukamurella</taxon>
    </lineage>
</organism>
<reference evidence="4 5" key="1">
    <citation type="submission" date="2016-02" db="EMBL/GenBank/DDBJ databases">
        <authorList>
            <person name="Teng J.L."/>
            <person name="Tang Y."/>
            <person name="Huang Y."/>
            <person name="Guo F."/>
            <person name="Wei W."/>
            <person name="Chen J.H."/>
            <person name="Wong S.Y."/>
            <person name="Lau S.K."/>
            <person name="Woo P.C."/>
        </authorList>
    </citation>
    <scope>NUCLEOTIDE SEQUENCE [LARGE SCALE GENOMIC DNA]</scope>
    <source>
        <strain evidence="4 5">JCM 13375</strain>
    </source>
</reference>
<evidence type="ECO:0000259" key="3">
    <source>
        <dbReference type="PROSITE" id="PS50893"/>
    </source>
</evidence>
<dbReference type="PROSITE" id="PS00211">
    <property type="entry name" value="ABC_TRANSPORTER_1"/>
    <property type="match status" value="1"/>
</dbReference>
<accession>A0A137ZR58</accession>
<gene>
    <name evidence="4" type="ORF">AXK61_14830</name>
</gene>
<dbReference type="InterPro" id="IPR003439">
    <property type="entry name" value="ABC_transporter-like_ATP-bd"/>
</dbReference>
<dbReference type="EMBL" id="LSRE01000005">
    <property type="protein sequence ID" value="KXP00692.1"/>
    <property type="molecule type" value="Genomic_DNA"/>
</dbReference>
<dbReference type="PROSITE" id="PS50893">
    <property type="entry name" value="ABC_TRANSPORTER_2"/>
    <property type="match status" value="1"/>
</dbReference>
<comment type="caution">
    <text evidence="4">The sequence shown here is derived from an EMBL/GenBank/DDBJ whole genome shotgun (WGS) entry which is preliminary data.</text>
</comment>
<proteinExistence type="predicted"/>
<dbReference type="PANTHER" id="PTHR43038">
    <property type="entry name" value="ATP-BINDING CASSETTE, SUB-FAMILY H, MEMBER 1"/>
    <property type="match status" value="1"/>
</dbReference>
<evidence type="ECO:0000313" key="4">
    <source>
        <dbReference type="EMBL" id="KXP00692.1"/>
    </source>
</evidence>
<dbReference type="SMART" id="SM00382">
    <property type="entry name" value="AAA"/>
    <property type="match status" value="1"/>
</dbReference>
<dbReference type="CDD" id="cd03230">
    <property type="entry name" value="ABC_DR_subfamily_A"/>
    <property type="match status" value="1"/>
</dbReference>
<dbReference type="InterPro" id="IPR003593">
    <property type="entry name" value="AAA+_ATPase"/>
</dbReference>
<dbReference type="InterPro" id="IPR017871">
    <property type="entry name" value="ABC_transporter-like_CS"/>
</dbReference>
<name>A0A137ZR58_9ACTN</name>
<keyword evidence="1" id="KW-0547">Nucleotide-binding</keyword>
<dbReference type="SUPFAM" id="SSF52540">
    <property type="entry name" value="P-loop containing nucleoside triphosphate hydrolases"/>
    <property type="match status" value="1"/>
</dbReference>
<keyword evidence="5" id="KW-1185">Reference proteome</keyword>
<sequence>MNSSISELLGGSMTSAITLSGLTVARSGTTVLDHLDAEIPAGAITGLLGPSGSGKTTLMRVIVGAQRITGGTATVLGRPAGDPDLRARVGYTTQSPAVYGDLTVAQNVEYFGALYPGRRASARADAAEAIDAVGLGAFAGRRADALSGGQRSRVSIACALVAHPELLILDEPTVGLDPLLRAELWERFAVMAAAGTTLLVSSHVMDEAAHCARLILLREGRLVAELAPSDLLTRTGAPTLDDAFLALVRDQEAAA</sequence>
<evidence type="ECO:0000313" key="5">
    <source>
        <dbReference type="Proteomes" id="UP000070409"/>
    </source>
</evidence>
<dbReference type="InterPro" id="IPR027417">
    <property type="entry name" value="P-loop_NTPase"/>
</dbReference>
<dbReference type="PANTHER" id="PTHR43038:SF3">
    <property type="entry name" value="ABC TRANSPORTER G FAMILY MEMBER 20 ISOFORM X1"/>
    <property type="match status" value="1"/>
</dbReference>
<protein>
    <submittedName>
        <fullName evidence="4">Multidrug ABC transporter ATP-binding protein</fullName>
    </submittedName>
</protein>
<evidence type="ECO:0000256" key="2">
    <source>
        <dbReference type="ARBA" id="ARBA00022840"/>
    </source>
</evidence>
<dbReference type="Proteomes" id="UP000070409">
    <property type="component" value="Unassembled WGS sequence"/>
</dbReference>
<dbReference type="Gene3D" id="3.40.50.300">
    <property type="entry name" value="P-loop containing nucleotide triphosphate hydrolases"/>
    <property type="match status" value="1"/>
</dbReference>
<dbReference type="GO" id="GO:0005524">
    <property type="term" value="F:ATP binding"/>
    <property type="evidence" value="ECO:0007669"/>
    <property type="project" value="UniProtKB-KW"/>
</dbReference>
<keyword evidence="2 4" id="KW-0067">ATP-binding</keyword>
<dbReference type="Pfam" id="PF00005">
    <property type="entry name" value="ABC_tran"/>
    <property type="match status" value="1"/>
</dbReference>